<dbReference type="Proteomes" id="UP000016922">
    <property type="component" value="Unassembled WGS sequence"/>
</dbReference>
<evidence type="ECO:0000256" key="1">
    <source>
        <dbReference type="SAM" id="MobiDB-lite"/>
    </source>
</evidence>
<gene>
    <name evidence="2" type="ORF">GLAREA_03389</name>
</gene>
<dbReference type="AlphaFoldDB" id="S3CVI4"/>
<feature type="compositionally biased region" description="Basic and acidic residues" evidence="1">
    <location>
        <begin position="778"/>
        <end position="787"/>
    </location>
</feature>
<dbReference type="eggNOG" id="ENOG502SGW6">
    <property type="taxonomic scope" value="Eukaryota"/>
</dbReference>
<dbReference type="GeneID" id="19462444"/>
<dbReference type="KEGG" id="glz:GLAREA_03389"/>
<dbReference type="OMA" id="WVANIEL"/>
<sequence length="793" mass="87818">MGGWDVNCAFCCGPFGIYDPFGAEDDGYDRSVISSEELEWLDAVRVFGFNPASFASDKCFITGVGNGQEYGSVDVVRGQDPNVPQSDSSLDPDPSEMINITVYPDESISPDDPFAVPFHMPCYELFVQVVAFHTYGKTSWPSLGTQIIEREALWQVMKGLHPPYGHALSLNYRELNHSAEDQYWWKPWLANPYSLKIQEFMDILKTGNNFGLISDSDKNQALQSKTDIKPATANANLIMQASPFNGLTAEVLHEILLYLPYDDLRNFALSGISNNSLHRYQSFWKRKLLLDMPWLWDLPTPEKEMNWCSIYNEFRRQCFAPNQYKNVQHTSDTSSATQLDHPMVFGLANRRRIWQTCEQLAEVYLEEVKRRHSGDEGEIEQNSISSVTTLVAFPTQKGAVGLRTCFLKSWEELNVEKILNLYFQEDGILVGASISMDGNTNKEVFGDTSDIQESVIIPKDTWVANIELVLSNSHCLDKDAKVGICGMTIHLKDQTILEVGTQDGARRLLEIDGKMTFTGFTGEKGKDGPIQRLGLLICNQDKYSTHTPSQPTTRTKTLWTPTLPPQSLTVSPYNTGYWTAARSLDTIPAQYLILGESFTDLKKITGISGDPQLRDLTFHYVDGTEQTIGASRMKPHGSDPPRKRFDIDGPGGERIVSVSIGMNALPQAIKITTSLSRTAFFGHTQKNAHTTYTAPINGFVAGIYGTWGYFHGANHMPDVHAKCTSISVFGGEGEAGKIGDGTTFSIGRMEGGRWVSGGEQDLALTGEGSGRGGGGRGRFGEGRKRIADAGGCR</sequence>
<reference evidence="2 3" key="1">
    <citation type="journal article" date="2013" name="BMC Genomics">
        <title>Genomics-driven discovery of the pneumocandin biosynthetic gene cluster in the fungus Glarea lozoyensis.</title>
        <authorList>
            <person name="Chen L."/>
            <person name="Yue Q."/>
            <person name="Zhang X."/>
            <person name="Xiang M."/>
            <person name="Wang C."/>
            <person name="Li S."/>
            <person name="Che Y."/>
            <person name="Ortiz-Lopez F.J."/>
            <person name="Bills G.F."/>
            <person name="Liu X."/>
            <person name="An Z."/>
        </authorList>
    </citation>
    <scope>NUCLEOTIDE SEQUENCE [LARGE SCALE GENOMIC DNA]</scope>
    <source>
        <strain evidence="3">ATCC 20868 / MF5171</strain>
    </source>
</reference>
<organism evidence="2 3">
    <name type="scientific">Glarea lozoyensis (strain ATCC 20868 / MF5171)</name>
    <dbReference type="NCBI Taxonomy" id="1116229"/>
    <lineage>
        <taxon>Eukaryota</taxon>
        <taxon>Fungi</taxon>
        <taxon>Dikarya</taxon>
        <taxon>Ascomycota</taxon>
        <taxon>Pezizomycotina</taxon>
        <taxon>Leotiomycetes</taxon>
        <taxon>Helotiales</taxon>
        <taxon>Helotiaceae</taxon>
        <taxon>Glarea</taxon>
    </lineage>
</organism>
<feature type="compositionally biased region" description="Gly residues" evidence="1">
    <location>
        <begin position="767"/>
        <end position="777"/>
    </location>
</feature>
<feature type="compositionally biased region" description="Basic and acidic residues" evidence="1">
    <location>
        <begin position="636"/>
        <end position="647"/>
    </location>
</feature>
<dbReference type="HOGENOM" id="CLU_357902_0_0_1"/>
<protein>
    <submittedName>
        <fullName evidence="2">F-box</fullName>
    </submittedName>
</protein>
<dbReference type="OrthoDB" id="9984533at2759"/>
<dbReference type="SUPFAM" id="SSF51101">
    <property type="entry name" value="Mannose-binding lectins"/>
    <property type="match status" value="1"/>
</dbReference>
<keyword evidence="3" id="KW-1185">Reference proteome</keyword>
<dbReference type="Gene3D" id="2.100.10.30">
    <property type="entry name" value="Jacalin-like lectin domain"/>
    <property type="match status" value="1"/>
</dbReference>
<accession>S3CVI4</accession>
<dbReference type="InterPro" id="IPR036047">
    <property type="entry name" value="F-box-like_dom_sf"/>
</dbReference>
<feature type="region of interest" description="Disordered" evidence="1">
    <location>
        <begin position="629"/>
        <end position="649"/>
    </location>
</feature>
<proteinExistence type="predicted"/>
<dbReference type="EMBL" id="KE145363">
    <property type="protein sequence ID" value="EPE30422.1"/>
    <property type="molecule type" value="Genomic_DNA"/>
</dbReference>
<dbReference type="RefSeq" id="XP_008081833.1">
    <property type="nucleotide sequence ID" value="XM_008083642.1"/>
</dbReference>
<feature type="region of interest" description="Disordered" evidence="1">
    <location>
        <begin position="763"/>
        <end position="793"/>
    </location>
</feature>
<evidence type="ECO:0000313" key="2">
    <source>
        <dbReference type="EMBL" id="EPE30422.1"/>
    </source>
</evidence>
<evidence type="ECO:0000313" key="3">
    <source>
        <dbReference type="Proteomes" id="UP000016922"/>
    </source>
</evidence>
<dbReference type="SUPFAM" id="SSF81383">
    <property type="entry name" value="F-box domain"/>
    <property type="match status" value="1"/>
</dbReference>
<name>S3CVI4_GLAL2</name>
<dbReference type="InterPro" id="IPR036404">
    <property type="entry name" value="Jacalin-like_lectin_dom_sf"/>
</dbReference>